<dbReference type="AlphaFoldDB" id="W7TMC7"/>
<keyword evidence="5" id="KW-0418">Kinase</keyword>
<dbReference type="GO" id="GO:0008757">
    <property type="term" value="F:S-adenosylmethionine-dependent methyltransferase activity"/>
    <property type="evidence" value="ECO:0007669"/>
    <property type="project" value="InterPro"/>
</dbReference>
<dbReference type="FunFam" id="3.40.50.150:FF:000311">
    <property type="entry name" value="Methyltransferase protein 13"/>
    <property type="match status" value="1"/>
</dbReference>
<dbReference type="CDD" id="cd02440">
    <property type="entry name" value="AdoMet_MTases"/>
    <property type="match status" value="1"/>
</dbReference>
<evidence type="ECO:0000259" key="4">
    <source>
        <dbReference type="Pfam" id="PF08241"/>
    </source>
</evidence>
<feature type="domain" description="Methyltransferase type 11" evidence="4">
    <location>
        <begin position="58"/>
        <end position="160"/>
    </location>
</feature>
<dbReference type="PANTHER" id="PTHR12176:SF79">
    <property type="entry name" value="METHYLTRANSFERASE TYPE 11 DOMAIN-CONTAINING PROTEIN"/>
    <property type="match status" value="1"/>
</dbReference>
<protein>
    <submittedName>
        <fullName evidence="5">Protein kinase domain protein</fullName>
    </submittedName>
</protein>
<organism evidence="5 6">
    <name type="scientific">Nannochloropsis gaditana</name>
    <dbReference type="NCBI Taxonomy" id="72520"/>
    <lineage>
        <taxon>Eukaryota</taxon>
        <taxon>Sar</taxon>
        <taxon>Stramenopiles</taxon>
        <taxon>Ochrophyta</taxon>
        <taxon>Eustigmatophyceae</taxon>
        <taxon>Eustigmatales</taxon>
        <taxon>Monodopsidaceae</taxon>
        <taxon>Nannochloropsis</taxon>
    </lineage>
</organism>
<dbReference type="OrthoDB" id="411785at2759"/>
<dbReference type="InterPro" id="IPR051419">
    <property type="entry name" value="Lys/N-term_MeTrsfase_sf"/>
</dbReference>
<evidence type="ECO:0000256" key="3">
    <source>
        <dbReference type="ARBA" id="ARBA00022679"/>
    </source>
</evidence>
<evidence type="ECO:0000313" key="6">
    <source>
        <dbReference type="Proteomes" id="UP000019335"/>
    </source>
</evidence>
<evidence type="ECO:0000256" key="2">
    <source>
        <dbReference type="ARBA" id="ARBA00022603"/>
    </source>
</evidence>
<name>W7TMC7_9STRA</name>
<dbReference type="InterPro" id="IPR029063">
    <property type="entry name" value="SAM-dependent_MTases_sf"/>
</dbReference>
<gene>
    <name evidence="5" type="ORF">Naga_100055g19</name>
</gene>
<dbReference type="GO" id="GO:0016301">
    <property type="term" value="F:kinase activity"/>
    <property type="evidence" value="ECO:0007669"/>
    <property type="project" value="UniProtKB-KW"/>
</dbReference>
<keyword evidence="3" id="KW-0808">Transferase</keyword>
<dbReference type="EMBL" id="AZIL01001175">
    <property type="protein sequence ID" value="EWM24648.1"/>
    <property type="molecule type" value="Genomic_DNA"/>
</dbReference>
<keyword evidence="6" id="KW-1185">Reference proteome</keyword>
<dbReference type="SUPFAM" id="SSF53335">
    <property type="entry name" value="S-adenosyl-L-methionine-dependent methyltransferases"/>
    <property type="match status" value="1"/>
</dbReference>
<keyword evidence="2" id="KW-0489">Methyltransferase</keyword>
<proteinExistence type="inferred from homology"/>
<dbReference type="PANTHER" id="PTHR12176">
    <property type="entry name" value="SAM-DEPENDENT METHYLTRANSFERASE SUPERFAMILY PROTEIN"/>
    <property type="match status" value="1"/>
</dbReference>
<comment type="similarity">
    <text evidence="1">Belongs to the methyltransferase superfamily.</text>
</comment>
<evidence type="ECO:0000256" key="1">
    <source>
        <dbReference type="ARBA" id="ARBA00008361"/>
    </source>
</evidence>
<dbReference type="GO" id="GO:0032259">
    <property type="term" value="P:methylation"/>
    <property type="evidence" value="ECO:0007669"/>
    <property type="project" value="UniProtKB-KW"/>
</dbReference>
<dbReference type="Pfam" id="PF08241">
    <property type="entry name" value="Methyltransf_11"/>
    <property type="match status" value="1"/>
</dbReference>
<dbReference type="InterPro" id="IPR013216">
    <property type="entry name" value="Methyltransf_11"/>
</dbReference>
<dbReference type="Proteomes" id="UP000019335">
    <property type="component" value="Chromosome 13"/>
</dbReference>
<dbReference type="Gene3D" id="3.40.50.150">
    <property type="entry name" value="Vaccinia Virus protein VP39"/>
    <property type="match status" value="1"/>
</dbReference>
<sequence>MIVAQVLSEQHPMSQCYGRASYWDSRYTTDPEPFDWYQRYSGLKGLLKQHIRKSDSILMAGCGNSSMSEDMYEDGFTHITNIDISRVVVNQMRESHRGKTSMVWQHMNACALNLPDASFNVVLDKGTLDSILCGNGSLNNGAMMCMEVSRVLKADGIFIVISYGIPENRLQYLQEEAYSWRVSVHTVPKAQLDGLPSSSNPADGDLADGSYGGSVHYVYIYDEIAACYICRRAVTRHTTPFAYLGSFTWRAFVEKTKAQLHNRITSPVMQQHSQCYKEKSNDDALGLI</sequence>
<reference evidence="5 6" key="1">
    <citation type="journal article" date="2014" name="Mol. Plant">
        <title>Chromosome Scale Genome Assembly and Transcriptome Profiling of Nannochloropsis gaditana in Nitrogen Depletion.</title>
        <authorList>
            <person name="Corteggiani Carpinelli E."/>
            <person name="Telatin A."/>
            <person name="Vitulo N."/>
            <person name="Forcato C."/>
            <person name="D'Angelo M."/>
            <person name="Schiavon R."/>
            <person name="Vezzi A."/>
            <person name="Giacometti G.M."/>
            <person name="Morosinotto T."/>
            <person name="Valle G."/>
        </authorList>
    </citation>
    <scope>NUCLEOTIDE SEQUENCE [LARGE SCALE GENOMIC DNA]</scope>
    <source>
        <strain evidence="5 6">B-31</strain>
    </source>
</reference>
<accession>W7TMC7</accession>
<evidence type="ECO:0000313" key="5">
    <source>
        <dbReference type="EMBL" id="EWM24648.1"/>
    </source>
</evidence>
<comment type="caution">
    <text evidence="5">The sequence shown here is derived from an EMBL/GenBank/DDBJ whole genome shotgun (WGS) entry which is preliminary data.</text>
</comment>